<comment type="caution">
    <text evidence="1">The sequence shown here is derived from an EMBL/GenBank/DDBJ whole genome shotgun (WGS) entry which is preliminary data.</text>
</comment>
<keyword evidence="2" id="KW-1185">Reference proteome</keyword>
<dbReference type="EMBL" id="CAKXAJ010026408">
    <property type="protein sequence ID" value="CAH2267915.1"/>
    <property type="molecule type" value="Genomic_DNA"/>
</dbReference>
<proteinExistence type="predicted"/>
<evidence type="ECO:0000313" key="2">
    <source>
        <dbReference type="Proteomes" id="UP000838756"/>
    </source>
</evidence>
<organism evidence="1 2">
    <name type="scientific">Pararge aegeria aegeria</name>
    <dbReference type="NCBI Taxonomy" id="348720"/>
    <lineage>
        <taxon>Eukaryota</taxon>
        <taxon>Metazoa</taxon>
        <taxon>Ecdysozoa</taxon>
        <taxon>Arthropoda</taxon>
        <taxon>Hexapoda</taxon>
        <taxon>Insecta</taxon>
        <taxon>Pterygota</taxon>
        <taxon>Neoptera</taxon>
        <taxon>Endopterygota</taxon>
        <taxon>Lepidoptera</taxon>
        <taxon>Glossata</taxon>
        <taxon>Ditrysia</taxon>
        <taxon>Papilionoidea</taxon>
        <taxon>Nymphalidae</taxon>
        <taxon>Satyrinae</taxon>
        <taxon>Satyrini</taxon>
        <taxon>Parargina</taxon>
        <taxon>Pararge</taxon>
    </lineage>
</organism>
<name>A0A8S4SMY0_9NEOP</name>
<protein>
    <submittedName>
        <fullName evidence="1">Jg8378 protein</fullName>
    </submittedName>
</protein>
<dbReference type="AlphaFoldDB" id="A0A8S4SMY0"/>
<accession>A0A8S4SMY0</accession>
<sequence length="255" mass="29370">MKSQHWRRRMIMIIVASNDFVVVIQVQVRFAAVLAMAAAEPAGFHAEPLLPDEFEPCDDYDTGSSIGCLKTKVFEQCVLPVMTYGSETWSLTMGPIRRLRVTQRAMERAMLGVSLRDQIRNAEIRRRTRVTDIAQRVAMLKRQWAGHIVRRKDGRWGPRCWNGSPELFNSLKRRRVREFKQSNVLRMIMVVVTEDYDVIIADVESGPAGCLVPMAAVSSFEFTALMLHEFVARKDDHTPASRRCCEYCIWWSMKE</sequence>
<dbReference type="OrthoDB" id="407509at2759"/>
<dbReference type="Proteomes" id="UP000838756">
    <property type="component" value="Unassembled WGS sequence"/>
</dbReference>
<dbReference type="PANTHER" id="PTHR47027:SF20">
    <property type="entry name" value="REVERSE TRANSCRIPTASE-LIKE PROTEIN WITH RNA-DIRECTED DNA POLYMERASE DOMAIN"/>
    <property type="match status" value="1"/>
</dbReference>
<reference evidence="1" key="1">
    <citation type="submission" date="2022-03" db="EMBL/GenBank/DDBJ databases">
        <authorList>
            <person name="Lindestad O."/>
        </authorList>
    </citation>
    <scope>NUCLEOTIDE SEQUENCE</scope>
</reference>
<evidence type="ECO:0000313" key="1">
    <source>
        <dbReference type="EMBL" id="CAH2267915.1"/>
    </source>
</evidence>
<dbReference type="PANTHER" id="PTHR47027">
    <property type="entry name" value="REVERSE TRANSCRIPTASE DOMAIN-CONTAINING PROTEIN"/>
    <property type="match status" value="1"/>
</dbReference>
<gene>
    <name evidence="1" type="primary">jg8378</name>
    <name evidence="1" type="ORF">PAEG_LOCUS26396</name>
</gene>